<reference evidence="1 2" key="1">
    <citation type="submission" date="2018-12" db="EMBL/GenBank/DDBJ databases">
        <title>Characterization of novel siphovirus infecting Emetic Bacillus cereus.</title>
        <authorList>
            <person name="Hu X."/>
            <person name="Wan X."/>
            <person name="Geng P."/>
            <person name="Yuan Z."/>
        </authorList>
    </citation>
    <scope>NUCLEOTIDE SEQUENCE [LARGE SCALE GENOMIC DNA]</scope>
</reference>
<organism evidence="1 2">
    <name type="scientific">Bacillus phage pW4</name>
    <dbReference type="NCBI Taxonomy" id="2500560"/>
    <lineage>
        <taxon>Viruses</taxon>
        <taxon>Duplodnaviria</taxon>
        <taxon>Heunggongvirae</taxon>
        <taxon>Uroviricota</taxon>
        <taxon>Caudoviricetes</taxon>
        <taxon>Sejongvirinae</taxon>
        <taxon>Yihwangvirus</taxon>
        <taxon>Yihwangvirus pW4</taxon>
    </lineage>
</organism>
<evidence type="ECO:0000313" key="2">
    <source>
        <dbReference type="Proteomes" id="UP000288674"/>
    </source>
</evidence>
<evidence type="ECO:0000313" key="1">
    <source>
        <dbReference type="EMBL" id="AZU99118.1"/>
    </source>
</evidence>
<dbReference type="EMBL" id="MK288022">
    <property type="protein sequence ID" value="AZU99118.1"/>
    <property type="molecule type" value="Genomic_DNA"/>
</dbReference>
<name>A0A3T0II80_9CAUD</name>
<protein>
    <submittedName>
        <fullName evidence="1">Uncharacterized protein</fullName>
    </submittedName>
</protein>
<keyword evidence="2" id="KW-1185">Reference proteome</keyword>
<sequence length="128" mass="14971">MKGDYGYGFNSRNEYIQWFKSLKIGDKVCYANGWRSIGVPYSIVLVERITKTGWVKTSDNLTFVDGNQRGGYSNWDYKTLQPVTNEVVRAVNEHRLRNHFKTIDFSKYSYEELLQIHNFIEAMKAGKE</sequence>
<gene>
    <name evidence="1" type="ORF">pW4_106</name>
</gene>
<proteinExistence type="predicted"/>
<dbReference type="Proteomes" id="UP000288674">
    <property type="component" value="Segment"/>
</dbReference>
<accession>A0A3T0II80</accession>